<accession>A0A8D4VNK5</accession>
<reference evidence="4" key="1">
    <citation type="submission" date="2019-06" db="EMBL/GenBank/DDBJ databases">
        <title>Complete genome sequence of Methylogaea oryzae strain JCM16910.</title>
        <authorList>
            <person name="Asakawa S."/>
        </authorList>
    </citation>
    <scope>NUCLEOTIDE SEQUENCE</scope>
    <source>
        <strain evidence="4">E10</strain>
    </source>
</reference>
<feature type="transmembrane region" description="Helical" evidence="3">
    <location>
        <begin position="359"/>
        <end position="379"/>
    </location>
</feature>
<feature type="transmembrane region" description="Helical" evidence="3">
    <location>
        <begin position="781"/>
        <end position="801"/>
    </location>
</feature>
<feature type="transmembrane region" description="Helical" evidence="3">
    <location>
        <begin position="536"/>
        <end position="556"/>
    </location>
</feature>
<feature type="transmembrane region" description="Helical" evidence="3">
    <location>
        <begin position="612"/>
        <end position="631"/>
    </location>
</feature>
<feature type="coiled-coil region" evidence="1">
    <location>
        <begin position="27"/>
        <end position="61"/>
    </location>
</feature>
<keyword evidence="3" id="KW-1133">Transmembrane helix</keyword>
<feature type="transmembrane region" description="Helical" evidence="3">
    <location>
        <begin position="414"/>
        <end position="433"/>
    </location>
</feature>
<evidence type="ECO:0000313" key="4">
    <source>
        <dbReference type="EMBL" id="BBL70509.1"/>
    </source>
</evidence>
<feature type="transmembrane region" description="Helical" evidence="3">
    <location>
        <begin position="752"/>
        <end position="774"/>
    </location>
</feature>
<dbReference type="Pfam" id="PF10101">
    <property type="entry name" value="DUF2339"/>
    <property type="match status" value="1"/>
</dbReference>
<feature type="transmembrane region" description="Helical" evidence="3">
    <location>
        <begin position="725"/>
        <end position="746"/>
    </location>
</feature>
<feature type="region of interest" description="Disordered" evidence="2">
    <location>
        <begin position="65"/>
        <end position="94"/>
    </location>
</feature>
<feature type="transmembrane region" description="Helical" evidence="3">
    <location>
        <begin position="172"/>
        <end position="193"/>
    </location>
</feature>
<proteinExistence type="predicted"/>
<name>A0A8D4VNK5_9GAMM</name>
<dbReference type="AlphaFoldDB" id="A0A8D4VNK5"/>
<evidence type="ECO:0000256" key="2">
    <source>
        <dbReference type="SAM" id="MobiDB-lite"/>
    </source>
</evidence>
<dbReference type="PIRSF" id="PIRSF035905">
    <property type="entry name" value="UCP035905_mp"/>
    <property type="match status" value="1"/>
</dbReference>
<feature type="transmembrane region" description="Helical" evidence="3">
    <location>
        <begin position="281"/>
        <end position="299"/>
    </location>
</feature>
<dbReference type="InterPro" id="IPR019286">
    <property type="entry name" value="DUF2339_TM"/>
</dbReference>
<feature type="transmembrane region" description="Helical" evidence="3">
    <location>
        <begin position="330"/>
        <end position="347"/>
    </location>
</feature>
<evidence type="ECO:0000313" key="5">
    <source>
        <dbReference type="Proteomes" id="UP000824988"/>
    </source>
</evidence>
<feature type="transmembrane region" description="Helical" evidence="3">
    <location>
        <begin position="582"/>
        <end position="600"/>
    </location>
</feature>
<feature type="compositionally biased region" description="Pro residues" evidence="2">
    <location>
        <begin position="77"/>
        <end position="86"/>
    </location>
</feature>
<organism evidence="4 5">
    <name type="scientific">Methylogaea oryzae</name>
    <dbReference type="NCBI Taxonomy" id="1295382"/>
    <lineage>
        <taxon>Bacteria</taxon>
        <taxon>Pseudomonadati</taxon>
        <taxon>Pseudomonadota</taxon>
        <taxon>Gammaproteobacteria</taxon>
        <taxon>Methylococcales</taxon>
        <taxon>Methylococcaceae</taxon>
        <taxon>Methylogaea</taxon>
    </lineage>
</organism>
<evidence type="ECO:0000256" key="3">
    <source>
        <dbReference type="SAM" id="Phobius"/>
    </source>
</evidence>
<feature type="transmembrane region" description="Helical" evidence="3">
    <location>
        <begin position="445"/>
        <end position="462"/>
    </location>
</feature>
<dbReference type="InterPro" id="IPR014600">
    <property type="entry name" value="UCP035905_mem"/>
</dbReference>
<feature type="transmembrane region" description="Helical" evidence="3">
    <location>
        <begin position="258"/>
        <end position="276"/>
    </location>
</feature>
<feature type="transmembrane region" description="Helical" evidence="3">
    <location>
        <begin position="468"/>
        <end position="485"/>
    </location>
</feature>
<gene>
    <name evidence="4" type="ORF">MoryE10_11150</name>
</gene>
<feature type="transmembrane region" description="Helical" evidence="3">
    <location>
        <begin position="6"/>
        <end position="28"/>
    </location>
</feature>
<feature type="transmembrane region" description="Helical" evidence="3">
    <location>
        <begin position="643"/>
        <end position="661"/>
    </location>
</feature>
<feature type="transmembrane region" description="Helical" evidence="3">
    <location>
        <begin position="497"/>
        <end position="516"/>
    </location>
</feature>
<feature type="transmembrane region" description="Helical" evidence="3">
    <location>
        <begin position="232"/>
        <end position="252"/>
    </location>
</feature>
<sequence>MFDFFELILTLAVLGAVATFVIVFVSLVQQSRNRQEFSAALQRIEETQAAMQQLLREMADRPPAFAGRTADATPAAEPAPSPPPADPAATEAALAEPPAAMPAEPPMTPHGWLDEDNADLAEQSFLPQAPREPSRFETAAKEILREIWNWIVVGEEHRPQGVSMEYAIASNWLLRIGVVILVTGIAFFLKYSIDNGLLGEQARVALSLLTGVAMVASGTRLLGKQYHLFGQGLVGGGIATLYFAVFAAFGFYHLIDAYPAFALMALVTVSAGVLAVRLDSLLVAVLGIIGGYATPILLSTGVVNFVGLFSYLLLLGLGILGTNYYKKWRLLNYLSFVFNYALFFAAMDKYQVEDFWKVMPFLAAFFVLYSTMVFLFCLVQRQKSTLLELLALLVNAGIFFATGRDLIEDAYGQMWVAALTLGLAAFYVAHVYYCLARRLLDKEMLLSFTGLAAFFTTVTLPVILSEQWLTASWAVQAAVMLWIAAKLRSEFLRQVSYLLYGIVLLRFGFHDLPGQYGRHAALAADTPLLEYALALLQRLLTFGLPIASLAVAYRLIQRKTPPAALACDASNDIQPWLGTSRAVQWAFVVGAGMLFLFLHLELNQTFGYLYPPLRLPVLTLLWLGMSLALLLRCLAAPSQGMATLFWLFVAAVLLKLLFFDLDSWDLTLTNFWAGGDSWTLLYGGEYSFLQALLRLLDFSAIIAFFGFAFLSLSRRGIDGGMARPFFGAAALGLLFVFLTLELNTALHQYVPGLRSGGVSILWSLFALACVLGGIRRNVRALRLAGLGLFALVAWKVFFIDLARLDQIYRIVAFIVLGMLALGGSFVYMKYRQVFTSQAQEESQS</sequence>
<keyword evidence="3" id="KW-0812">Transmembrane</keyword>
<dbReference type="EMBL" id="AP019782">
    <property type="protein sequence ID" value="BBL70509.1"/>
    <property type="molecule type" value="Genomic_DNA"/>
</dbReference>
<feature type="transmembrane region" description="Helical" evidence="3">
    <location>
        <begin position="807"/>
        <end position="827"/>
    </location>
</feature>
<dbReference type="RefSeq" id="WP_221048470.1">
    <property type="nucleotide sequence ID" value="NZ_AP019782.1"/>
</dbReference>
<evidence type="ECO:0008006" key="6">
    <source>
        <dbReference type="Google" id="ProtNLM"/>
    </source>
</evidence>
<feature type="transmembrane region" description="Helical" evidence="3">
    <location>
        <begin position="691"/>
        <end position="713"/>
    </location>
</feature>
<dbReference type="Proteomes" id="UP000824988">
    <property type="component" value="Chromosome"/>
</dbReference>
<dbReference type="KEGG" id="moz:MoryE10_11150"/>
<keyword evidence="1" id="KW-0175">Coiled coil</keyword>
<keyword evidence="3" id="KW-0472">Membrane</keyword>
<dbReference type="PANTHER" id="PTHR38434">
    <property type="entry name" value="BLL2549 PROTEIN"/>
    <property type="match status" value="1"/>
</dbReference>
<evidence type="ECO:0000256" key="1">
    <source>
        <dbReference type="SAM" id="Coils"/>
    </source>
</evidence>
<feature type="transmembrane region" description="Helical" evidence="3">
    <location>
        <begin position="205"/>
        <end position="223"/>
    </location>
</feature>
<dbReference type="PANTHER" id="PTHR38434:SF1">
    <property type="entry name" value="BLL2549 PROTEIN"/>
    <property type="match status" value="1"/>
</dbReference>
<feature type="transmembrane region" description="Helical" evidence="3">
    <location>
        <begin position="386"/>
        <end position="402"/>
    </location>
</feature>
<keyword evidence="5" id="KW-1185">Reference proteome</keyword>
<protein>
    <recommendedName>
        <fullName evidence="6">DUF2339 domain-containing protein</fullName>
    </recommendedName>
</protein>
<feature type="transmembrane region" description="Helical" evidence="3">
    <location>
        <begin position="305"/>
        <end position="325"/>
    </location>
</feature>